<dbReference type="GO" id="GO:0001006">
    <property type="term" value="F:RNA polymerase III type 3 promoter sequence-specific DNA binding"/>
    <property type="evidence" value="ECO:0007669"/>
    <property type="project" value="TreeGrafter"/>
</dbReference>
<dbReference type="GO" id="GO:0003681">
    <property type="term" value="F:bent DNA binding"/>
    <property type="evidence" value="ECO:0007669"/>
    <property type="project" value="TreeGrafter"/>
</dbReference>
<evidence type="ECO:0000256" key="3">
    <source>
        <dbReference type="ARBA" id="ARBA00023015"/>
    </source>
</evidence>
<dbReference type="Proteomes" id="UP000309601">
    <property type="component" value="Unassembled WGS sequence"/>
</dbReference>
<dbReference type="GO" id="GO:0005634">
    <property type="term" value="C:nucleus"/>
    <property type="evidence" value="ECO:0007669"/>
    <property type="project" value="UniProtKB-SubCell"/>
</dbReference>
<evidence type="ECO:0000256" key="1">
    <source>
        <dbReference type="ARBA" id="ARBA00004123"/>
    </source>
</evidence>
<sequence>MINRFYRHLPTFNEKNSYGPSSQAIDIDSFINHARSLNKPTIDNDINEDIINQHIENIRKEDDKMLSSPTLLQSIKDHSDRYKNRRKPKTIDKANEIKDIFEPPQRCFQHDSMTEYYMRNTDEGDVNAAETQSIDARGKNWDYSTVVIEVESKVPTLNGILERTDVVLLSSKHTLGHLRDKLKCEADGAPYASSNKSSCFVFEAVAYLDKRKEGWETYEESVKQLSLRDISTKSIENVPLGELPIRTGRFGWMVHSGGCEHALQITGVRLKGTRETLPRYKFSKLDRTQKPICGICDKKQAALVTYKDRLGAENSTYWCDICFDNIHQGFNTNDLNVYPVK</sequence>
<evidence type="ECO:0008006" key="11">
    <source>
        <dbReference type="Google" id="ProtNLM"/>
    </source>
</evidence>
<dbReference type="GO" id="GO:0042796">
    <property type="term" value="P:snRNA transcription by RNA polymerase III"/>
    <property type="evidence" value="ECO:0007669"/>
    <property type="project" value="TreeGrafter"/>
</dbReference>
<comment type="similarity">
    <text evidence="2">Belongs to the SNAPC3/SRD2 family.</text>
</comment>
<evidence type="ECO:0000313" key="7">
    <source>
        <dbReference type="EMBL" id="TIC59141.1"/>
    </source>
</evidence>
<keyword evidence="6" id="KW-0539">Nucleus</keyword>
<dbReference type="PANTHER" id="PTHR13421">
    <property type="entry name" value="SNRNA-ACTIVATING PROTEIN COMPLEX SUBUNIT 3"/>
    <property type="match status" value="1"/>
</dbReference>
<evidence type="ECO:0000313" key="8">
    <source>
        <dbReference type="EMBL" id="TIC63119.1"/>
    </source>
</evidence>
<evidence type="ECO:0000256" key="6">
    <source>
        <dbReference type="ARBA" id="ARBA00023242"/>
    </source>
</evidence>
<evidence type="ECO:0000256" key="5">
    <source>
        <dbReference type="ARBA" id="ARBA00023163"/>
    </source>
</evidence>
<dbReference type="EMBL" id="SPRV01000069">
    <property type="protein sequence ID" value="TIC59141.1"/>
    <property type="molecule type" value="Genomic_DNA"/>
</dbReference>
<reference evidence="9 10" key="1">
    <citation type="submission" date="2019-03" db="EMBL/GenBank/DDBJ databases">
        <title>Sequencing 25 genomes of Wallemia mellicola.</title>
        <authorList>
            <person name="Gostincar C."/>
        </authorList>
    </citation>
    <scope>NUCLEOTIDE SEQUENCE [LARGE SCALE GENOMIC DNA]</scope>
    <source>
        <strain evidence="8 10">EXF-1274</strain>
        <strain evidence="7 9">EXF-1277</strain>
    </source>
</reference>
<gene>
    <name evidence="8" type="ORF">E3Q02_03176</name>
    <name evidence="7" type="ORF">E3Q03_03986</name>
</gene>
<dbReference type="InterPro" id="IPR022042">
    <property type="entry name" value="snRNA-activating_su3"/>
</dbReference>
<keyword evidence="4" id="KW-0238">DNA-binding</keyword>
<accession>A0AB38MTJ3</accession>
<proteinExistence type="inferred from homology"/>
<dbReference type="GO" id="GO:0042795">
    <property type="term" value="P:snRNA transcription by RNA polymerase II"/>
    <property type="evidence" value="ECO:0007669"/>
    <property type="project" value="TreeGrafter"/>
</dbReference>
<keyword evidence="5" id="KW-0804">Transcription</keyword>
<name>A0AB38MTJ3_9BASI</name>
<organism evidence="8 10">
    <name type="scientific">Wallemia mellicola</name>
    <dbReference type="NCBI Taxonomy" id="1708541"/>
    <lineage>
        <taxon>Eukaryota</taxon>
        <taxon>Fungi</taxon>
        <taxon>Dikarya</taxon>
        <taxon>Basidiomycota</taxon>
        <taxon>Wallemiomycotina</taxon>
        <taxon>Wallemiomycetes</taxon>
        <taxon>Wallemiales</taxon>
        <taxon>Wallemiaceae</taxon>
        <taxon>Wallemia</taxon>
    </lineage>
</organism>
<evidence type="ECO:0000256" key="2">
    <source>
        <dbReference type="ARBA" id="ARBA00010410"/>
    </source>
</evidence>
<dbReference type="GO" id="GO:0001046">
    <property type="term" value="F:core promoter sequence-specific DNA binding"/>
    <property type="evidence" value="ECO:0007669"/>
    <property type="project" value="TreeGrafter"/>
</dbReference>
<comment type="subcellular location">
    <subcellularLocation>
        <location evidence="1">Nucleus</location>
    </subcellularLocation>
</comment>
<keyword evidence="3" id="KW-0805">Transcription regulation</keyword>
<evidence type="ECO:0000313" key="10">
    <source>
        <dbReference type="Proteomes" id="UP000309601"/>
    </source>
</evidence>
<dbReference type="PANTHER" id="PTHR13421:SF16">
    <property type="entry name" value="SNRNA-ACTIVATING PROTEIN COMPLEX SUBUNIT 3"/>
    <property type="match status" value="1"/>
</dbReference>
<dbReference type="GO" id="GO:0000978">
    <property type="term" value="F:RNA polymerase II cis-regulatory region sequence-specific DNA binding"/>
    <property type="evidence" value="ECO:0007669"/>
    <property type="project" value="TreeGrafter"/>
</dbReference>
<dbReference type="AlphaFoldDB" id="A0AB38MTJ3"/>
<dbReference type="EMBL" id="SPRW01000039">
    <property type="protein sequence ID" value="TIC63119.1"/>
    <property type="molecule type" value="Genomic_DNA"/>
</dbReference>
<protein>
    <recommendedName>
        <fullName evidence="11">snRNA-activating protein complex subunit 3</fullName>
    </recommendedName>
</protein>
<dbReference type="GO" id="GO:0019185">
    <property type="term" value="C:snRNA-activating protein complex"/>
    <property type="evidence" value="ECO:0007669"/>
    <property type="project" value="TreeGrafter"/>
</dbReference>
<evidence type="ECO:0000256" key="4">
    <source>
        <dbReference type="ARBA" id="ARBA00023125"/>
    </source>
</evidence>
<comment type="caution">
    <text evidence="8">The sequence shown here is derived from an EMBL/GenBank/DDBJ whole genome shotgun (WGS) entry which is preliminary data.</text>
</comment>
<dbReference type="Pfam" id="PF12251">
    <property type="entry name" value="SNAPC3"/>
    <property type="match status" value="1"/>
</dbReference>
<dbReference type="Proteomes" id="UP000305362">
    <property type="component" value="Unassembled WGS sequence"/>
</dbReference>
<evidence type="ECO:0000313" key="9">
    <source>
        <dbReference type="Proteomes" id="UP000305362"/>
    </source>
</evidence>